<dbReference type="Pfam" id="PF00169">
    <property type="entry name" value="PH"/>
    <property type="match status" value="1"/>
</dbReference>
<organism evidence="8 9">
    <name type="scientific">Chilo suppressalis</name>
    <name type="common">Asiatic rice borer moth</name>
    <dbReference type="NCBI Taxonomy" id="168631"/>
    <lineage>
        <taxon>Eukaryota</taxon>
        <taxon>Metazoa</taxon>
        <taxon>Ecdysozoa</taxon>
        <taxon>Arthropoda</taxon>
        <taxon>Hexapoda</taxon>
        <taxon>Insecta</taxon>
        <taxon>Pterygota</taxon>
        <taxon>Neoptera</taxon>
        <taxon>Endopterygota</taxon>
        <taxon>Lepidoptera</taxon>
        <taxon>Glossata</taxon>
        <taxon>Ditrysia</taxon>
        <taxon>Pyraloidea</taxon>
        <taxon>Crambidae</taxon>
        <taxon>Crambinae</taxon>
        <taxon>Chilo</taxon>
    </lineage>
</organism>
<evidence type="ECO:0000313" key="9">
    <source>
        <dbReference type="Proteomes" id="UP001153292"/>
    </source>
</evidence>
<dbReference type="Gene3D" id="2.30.29.30">
    <property type="entry name" value="Pleckstrin-homology domain (PH domain)/Phosphotyrosine-binding domain (PTB)"/>
    <property type="match status" value="1"/>
</dbReference>
<reference evidence="8" key="1">
    <citation type="submission" date="2021-12" db="EMBL/GenBank/DDBJ databases">
        <authorList>
            <person name="King R."/>
        </authorList>
    </citation>
    <scope>NUCLEOTIDE SEQUENCE</scope>
</reference>
<feature type="region of interest" description="Disordered" evidence="6">
    <location>
        <begin position="332"/>
        <end position="351"/>
    </location>
</feature>
<dbReference type="PANTHER" id="PTHR10972:SF205">
    <property type="entry name" value="OXYSTEROL-BINDING PROTEIN 1"/>
    <property type="match status" value="1"/>
</dbReference>
<dbReference type="Proteomes" id="UP001153292">
    <property type="component" value="Chromosome 21"/>
</dbReference>
<evidence type="ECO:0000259" key="7">
    <source>
        <dbReference type="PROSITE" id="PS50003"/>
    </source>
</evidence>
<dbReference type="InterPro" id="IPR001849">
    <property type="entry name" value="PH_domain"/>
</dbReference>
<feature type="region of interest" description="Disordered" evidence="6">
    <location>
        <begin position="111"/>
        <end position="139"/>
    </location>
</feature>
<keyword evidence="9" id="KW-1185">Reference proteome</keyword>
<evidence type="ECO:0000256" key="2">
    <source>
        <dbReference type="ARBA" id="ARBA00022448"/>
    </source>
</evidence>
<feature type="region of interest" description="Disordered" evidence="6">
    <location>
        <begin position="244"/>
        <end position="269"/>
    </location>
</feature>
<evidence type="ECO:0000256" key="5">
    <source>
        <dbReference type="ARBA" id="ARBA00023121"/>
    </source>
</evidence>
<feature type="region of interest" description="Disordered" evidence="6">
    <location>
        <begin position="301"/>
        <end position="323"/>
    </location>
</feature>
<dbReference type="InterPro" id="IPR011993">
    <property type="entry name" value="PH-like_dom_sf"/>
</dbReference>
<feature type="domain" description="PH" evidence="7">
    <location>
        <begin position="15"/>
        <end position="108"/>
    </location>
</feature>
<dbReference type="Gene3D" id="2.40.160.120">
    <property type="match status" value="1"/>
</dbReference>
<dbReference type="SUPFAM" id="SSF50729">
    <property type="entry name" value="PH domain-like"/>
    <property type="match status" value="1"/>
</dbReference>
<evidence type="ECO:0000313" key="8">
    <source>
        <dbReference type="EMBL" id="CAH2986337.1"/>
    </source>
</evidence>
<feature type="compositionally biased region" description="Low complexity" evidence="6">
    <location>
        <begin position="717"/>
        <end position="728"/>
    </location>
</feature>
<dbReference type="InterPro" id="IPR037239">
    <property type="entry name" value="OSBP_sf"/>
</dbReference>
<evidence type="ECO:0000256" key="3">
    <source>
        <dbReference type="ARBA" id="ARBA00022553"/>
    </source>
</evidence>
<dbReference type="Pfam" id="PF01237">
    <property type="entry name" value="Oxysterol_BP"/>
    <property type="match status" value="1"/>
</dbReference>
<evidence type="ECO:0000256" key="1">
    <source>
        <dbReference type="ARBA" id="ARBA00008842"/>
    </source>
</evidence>
<name>A0ABN8LE32_CHISP</name>
<sequence>MSDVVVAKGQPIPGDPEKKGWLFKWTNYLKGYQRRWFVLSNGLLSYYRNQAEMAHTCRGTISLLGALIHTADSCTFVISNGGTQTFHIRAHDEVERQSWVTALELAKAKAIRAQESDDDEDQMSSGAAAVGGGEGESEDAGGIARELAARFHDIRTCSELVTRHGNALQRSLVDLETPPSDTTKQVSERATLFRISCNAMMIACSEFMSAAAASSTRMTRALQHEREQKKRLQEVVEQLARQHDTLEKTVTARNTSGGNGSGQSNDTEDEDHEFFDAMEEGVSSAMEDKTSFVIKVPVNRKSKVKSGENSDESEGETVTETQQVLFLEDKERAESAMGGSEATSTTTKPLTEKQDVKVWPHCSEVVSMIDGHPRRMRVPDKPNYPLSLWSIMKNCIGKELSKIPIPVNFSEPLSMLQRLTEDYEYSSILDRAAQFADPAHQLAYVAAFTVSSYATTSNRTNKPFNPLLGETYECDRMSDLGWRSISEQVSHHPPMVAQFCESQAGWQCWQEFTMTTKFRGKYLQVVPLGGASVSFDNGNKYAWRKVTTTVHNIIVGKLWVDNHGDMEIMGESGPAAGYVAHLKYLPYGYFSKDTQRKVTGVIKDPQGVPRYVLQGHWDSRVEVAPVTSASADNTVCKTGKFAVAWERVAAPPDSDRWYNFTLLAAQLNEPESGVAPTDSRRRPDQRLMEEGLWDEANAEKLRLEEKQRAARRELEASAEAAAARGLPAPAGPKPAWFTREAAPAGAPRLRHLYNNRYWECKQRQDWAACPDIF</sequence>
<keyword evidence="5" id="KW-0446">Lipid-binding</keyword>
<dbReference type="CDD" id="cd13284">
    <property type="entry name" value="PH_OSBP_ORP4"/>
    <property type="match status" value="1"/>
</dbReference>
<dbReference type="InterPro" id="IPR000648">
    <property type="entry name" value="Oxysterol-bd"/>
</dbReference>
<dbReference type="PANTHER" id="PTHR10972">
    <property type="entry name" value="OXYSTEROL-BINDING PROTEIN-RELATED"/>
    <property type="match status" value="1"/>
</dbReference>
<accession>A0ABN8LE32</accession>
<dbReference type="PROSITE" id="PS50003">
    <property type="entry name" value="PH_DOMAIN"/>
    <property type="match status" value="1"/>
</dbReference>
<gene>
    <name evidence="8" type="ORF">CHILSU_LOCUS6069</name>
</gene>
<dbReference type="EMBL" id="OU963914">
    <property type="protein sequence ID" value="CAH2986337.1"/>
    <property type="molecule type" value="Genomic_DNA"/>
</dbReference>
<keyword evidence="3" id="KW-0597">Phosphoprotein</keyword>
<evidence type="ECO:0000256" key="6">
    <source>
        <dbReference type="SAM" id="MobiDB-lite"/>
    </source>
</evidence>
<evidence type="ECO:0000256" key="4">
    <source>
        <dbReference type="ARBA" id="ARBA00023055"/>
    </source>
</evidence>
<comment type="similarity">
    <text evidence="1">Belongs to the OSBP family.</text>
</comment>
<dbReference type="SUPFAM" id="SSF144000">
    <property type="entry name" value="Oxysterol-binding protein-like"/>
    <property type="match status" value="1"/>
</dbReference>
<feature type="region of interest" description="Disordered" evidence="6">
    <location>
        <begin position="714"/>
        <end position="734"/>
    </location>
</feature>
<protein>
    <recommendedName>
        <fullName evidence="7">PH domain-containing protein</fullName>
    </recommendedName>
</protein>
<keyword evidence="4" id="KW-0445">Lipid transport</keyword>
<keyword evidence="2" id="KW-0813">Transport</keyword>
<dbReference type="SMART" id="SM00233">
    <property type="entry name" value="PH"/>
    <property type="match status" value="1"/>
</dbReference>
<proteinExistence type="inferred from homology"/>